<reference evidence="2 3" key="1">
    <citation type="submission" date="2024-04" db="EMBL/GenBank/DDBJ databases">
        <title>Flavobacterium sp. DGU11 16S ribosomal RNA gene Genome sequencing and assembly.</title>
        <authorList>
            <person name="Park S."/>
        </authorList>
    </citation>
    <scope>NUCLEOTIDE SEQUENCE [LARGE SCALE GENOMIC DNA]</scope>
    <source>
        <strain evidence="2 3">DGU11</strain>
    </source>
</reference>
<dbReference type="RefSeq" id="WP_341696470.1">
    <property type="nucleotide sequence ID" value="NZ_JBBYHR010000003.1"/>
</dbReference>
<protein>
    <submittedName>
        <fullName evidence="2">Glycosyltransferase family 2 protein</fullName>
        <ecNumber evidence="2">2.4.-.-</ecNumber>
    </submittedName>
</protein>
<dbReference type="InterPro" id="IPR029044">
    <property type="entry name" value="Nucleotide-diphossugar_trans"/>
</dbReference>
<dbReference type="InterPro" id="IPR001173">
    <property type="entry name" value="Glyco_trans_2-like"/>
</dbReference>
<accession>A0ABU9HVF9</accession>
<dbReference type="Pfam" id="PF00535">
    <property type="entry name" value="Glycos_transf_2"/>
    <property type="match status" value="1"/>
</dbReference>
<dbReference type="GO" id="GO:0016757">
    <property type="term" value="F:glycosyltransferase activity"/>
    <property type="evidence" value="ECO:0007669"/>
    <property type="project" value="UniProtKB-KW"/>
</dbReference>
<dbReference type="EC" id="2.4.-.-" evidence="2"/>
<dbReference type="Proteomes" id="UP001464555">
    <property type="component" value="Unassembled WGS sequence"/>
</dbReference>
<dbReference type="SUPFAM" id="SSF53448">
    <property type="entry name" value="Nucleotide-diphospho-sugar transferases"/>
    <property type="match status" value="1"/>
</dbReference>
<evidence type="ECO:0000313" key="2">
    <source>
        <dbReference type="EMBL" id="MEL1244159.1"/>
    </source>
</evidence>
<keyword evidence="3" id="KW-1185">Reference proteome</keyword>
<feature type="domain" description="Glycosyltransferase 2-like" evidence="1">
    <location>
        <begin position="5"/>
        <end position="168"/>
    </location>
</feature>
<gene>
    <name evidence="2" type="ORF">AAEO56_07810</name>
</gene>
<dbReference type="CDD" id="cd00761">
    <property type="entry name" value="Glyco_tranf_GTA_type"/>
    <property type="match status" value="1"/>
</dbReference>
<dbReference type="Gene3D" id="3.90.550.10">
    <property type="entry name" value="Spore Coat Polysaccharide Biosynthesis Protein SpsA, Chain A"/>
    <property type="match status" value="1"/>
</dbReference>
<dbReference type="EMBL" id="JBBYHR010000003">
    <property type="protein sequence ID" value="MEL1244159.1"/>
    <property type="molecule type" value="Genomic_DNA"/>
</dbReference>
<sequence>MAFFSVVIPLYNKENFIAKTLKSVLAQTFSDFEVVIVNDVSTDSSLSIAQNFVDSRIKIISHPKNKGLSASRNTGIKNASADYVAFLDADDLWKPEFLKTIHILISKYPEAGSFATKYEEVYPENTIIPSFDLQLEKNMGIIEFYRSNLNQSIYYPSCLCVRKEVFKKAGYYNEMITFGEDIDLNIRLYQHFKLAYCDKPLVSYTMDSQNQITRSGITNKILTDFDKYESIAKNRLDIKRYLDFNRYFIAKLYRMEGNMAGYKKMIKGIDMKNLNYKQRILLILPGFLLKLVSKVKMRLLKRGIVVNSYD</sequence>
<evidence type="ECO:0000259" key="1">
    <source>
        <dbReference type="Pfam" id="PF00535"/>
    </source>
</evidence>
<name>A0ABU9HVF9_9FLAO</name>
<dbReference type="PANTHER" id="PTHR43685:SF2">
    <property type="entry name" value="GLYCOSYLTRANSFERASE 2-LIKE DOMAIN-CONTAINING PROTEIN"/>
    <property type="match status" value="1"/>
</dbReference>
<keyword evidence="2" id="KW-0328">Glycosyltransferase</keyword>
<proteinExistence type="predicted"/>
<organism evidence="2 3">
    <name type="scientific">Flavobacterium arundinis</name>
    <dbReference type="NCBI Taxonomy" id="3139143"/>
    <lineage>
        <taxon>Bacteria</taxon>
        <taxon>Pseudomonadati</taxon>
        <taxon>Bacteroidota</taxon>
        <taxon>Flavobacteriia</taxon>
        <taxon>Flavobacteriales</taxon>
        <taxon>Flavobacteriaceae</taxon>
        <taxon>Flavobacterium</taxon>
    </lineage>
</organism>
<dbReference type="InterPro" id="IPR050834">
    <property type="entry name" value="Glycosyltransf_2"/>
</dbReference>
<dbReference type="PANTHER" id="PTHR43685">
    <property type="entry name" value="GLYCOSYLTRANSFERASE"/>
    <property type="match status" value="1"/>
</dbReference>
<evidence type="ECO:0000313" key="3">
    <source>
        <dbReference type="Proteomes" id="UP001464555"/>
    </source>
</evidence>
<comment type="caution">
    <text evidence="2">The sequence shown here is derived from an EMBL/GenBank/DDBJ whole genome shotgun (WGS) entry which is preliminary data.</text>
</comment>
<keyword evidence="2" id="KW-0808">Transferase</keyword>